<gene>
    <name evidence="1" type="ORF">ALNOE001_08350</name>
</gene>
<reference evidence="1 2" key="1">
    <citation type="submission" date="2018-06" db="EMBL/GenBank/DDBJ databases">
        <title>Genomic insight into two independent archaeal endosymbiosis events.</title>
        <authorList>
            <person name="Lind A.E."/>
            <person name="Lewis W.H."/>
            <person name="Spang A."/>
            <person name="Guy L."/>
            <person name="Embley M.T."/>
            <person name="Ettema T.J.G."/>
        </authorList>
    </citation>
    <scope>NUCLEOTIDE SEQUENCE [LARGE SCALE GENOMIC DNA]</scope>
    <source>
        <strain evidence="1">NOE</strain>
    </source>
</reference>
<dbReference type="Proteomes" id="UP000253099">
    <property type="component" value="Unassembled WGS sequence"/>
</dbReference>
<keyword evidence="2" id="KW-1185">Reference proteome</keyword>
<accession>A0A366MCY2</accession>
<dbReference type="EMBL" id="NIZT01000023">
    <property type="protein sequence ID" value="RBQ23560.1"/>
    <property type="molecule type" value="Genomic_DNA"/>
</dbReference>
<sequence length="50" mass="5991">MIIEFIDTYVYFYSKTPFDEIKSTKKATKDKIKLYLVRSIGYDIGKKIDY</sequence>
<protein>
    <submittedName>
        <fullName evidence="1">Uncharacterized protein</fullName>
    </submittedName>
</protein>
<proteinExistence type="predicted"/>
<evidence type="ECO:0000313" key="2">
    <source>
        <dbReference type="Proteomes" id="UP000253099"/>
    </source>
</evidence>
<name>A0A366MCY2_9EURY</name>
<comment type="caution">
    <text evidence="1">The sequence shown here is derived from an EMBL/GenBank/DDBJ whole genome shotgun (WGS) entry which is preliminary data.</text>
</comment>
<organism evidence="1 2">
    <name type="scientific">Candidatus Methanobinarius endosymbioticus</name>
    <dbReference type="NCBI Taxonomy" id="2006182"/>
    <lineage>
        <taxon>Archaea</taxon>
        <taxon>Methanobacteriati</taxon>
        <taxon>Methanobacteriota</taxon>
        <taxon>Methanomada group</taxon>
        <taxon>Methanobacteria</taxon>
        <taxon>Methanobacteriales</taxon>
        <taxon>Methanobacteriaceae</taxon>
        <taxon>Candidatus Methanobinarius</taxon>
    </lineage>
</organism>
<dbReference type="AlphaFoldDB" id="A0A366MCY2"/>
<evidence type="ECO:0000313" key="1">
    <source>
        <dbReference type="EMBL" id="RBQ23560.1"/>
    </source>
</evidence>